<evidence type="ECO:0000313" key="21">
    <source>
        <dbReference type="Proteomes" id="UP000504606"/>
    </source>
</evidence>
<comment type="cofactor">
    <cofactor evidence="1">
        <name>[4Fe-4S] cluster</name>
        <dbReference type="ChEBI" id="CHEBI:49883"/>
    </cofactor>
</comment>
<dbReference type="CTD" id="31240"/>
<evidence type="ECO:0000313" key="22">
    <source>
        <dbReference type="RefSeq" id="XP_026288782.2"/>
    </source>
</evidence>
<evidence type="ECO:0000256" key="17">
    <source>
        <dbReference type="PROSITE-ProRule" id="PRU00283"/>
    </source>
</evidence>
<evidence type="ECO:0000256" key="7">
    <source>
        <dbReference type="ARBA" id="ARBA00022741"/>
    </source>
</evidence>
<dbReference type="RefSeq" id="XP_026288783.1">
    <property type="nucleotide sequence ID" value="XM_026432998.2"/>
</dbReference>
<dbReference type="InterPro" id="IPR036961">
    <property type="entry name" value="Kinesin_motor_dom_sf"/>
</dbReference>
<dbReference type="SUPFAM" id="SSF52540">
    <property type="entry name" value="P-loop containing nucleoside triphosphate hydrolases"/>
    <property type="match status" value="1"/>
</dbReference>
<accession>A0A6J1T7B8</accession>
<dbReference type="Proteomes" id="UP000504606">
    <property type="component" value="Unplaced"/>
</dbReference>
<dbReference type="AlphaFoldDB" id="A0A6J1T7B8"/>
<dbReference type="PRINTS" id="PR00380">
    <property type="entry name" value="KINESINHEAVY"/>
</dbReference>
<dbReference type="GO" id="GO:0007018">
    <property type="term" value="P:microtubule-based movement"/>
    <property type="evidence" value="ECO:0007669"/>
    <property type="project" value="InterPro"/>
</dbReference>
<dbReference type="InterPro" id="IPR027417">
    <property type="entry name" value="P-loop_NTPase"/>
</dbReference>
<dbReference type="PROSITE" id="PS50067">
    <property type="entry name" value="KINESIN_MOTOR_2"/>
    <property type="match status" value="1"/>
</dbReference>
<evidence type="ECO:0000256" key="6">
    <source>
        <dbReference type="ARBA" id="ARBA00022723"/>
    </source>
</evidence>
<evidence type="ECO:0000256" key="18">
    <source>
        <dbReference type="SAM" id="Coils"/>
    </source>
</evidence>
<dbReference type="Pfam" id="PF25764">
    <property type="entry name" value="KIF21A_4th"/>
    <property type="match status" value="1"/>
</dbReference>
<evidence type="ECO:0000256" key="8">
    <source>
        <dbReference type="ARBA" id="ARBA00022840"/>
    </source>
</evidence>
<dbReference type="GO" id="GO:0003677">
    <property type="term" value="F:DNA binding"/>
    <property type="evidence" value="ECO:0007669"/>
    <property type="project" value="UniProtKB-KW"/>
</dbReference>
<dbReference type="InterPro" id="IPR001752">
    <property type="entry name" value="Kinesin_motor_dom"/>
</dbReference>
<evidence type="ECO:0000259" key="20">
    <source>
        <dbReference type="PROSITE" id="PS50067"/>
    </source>
</evidence>
<evidence type="ECO:0000256" key="13">
    <source>
        <dbReference type="ARBA" id="ARBA00023175"/>
    </source>
</evidence>
<sequence>MDDAIKVALRVRPLSSSELARGCQPCLDCIPNEPQVVMRSSDKAFSYNYVFSQDSSQANVYDVSVKSLVKQLFKGYNVTILAYGQTGSGKTYSMGTCYSGEGEMGIIPRAISDIFEIIAVTDDKDFKVSTSFMELYKEQLFDLLACNTKPRDQCIVDIREDTRGGIRIPGLIDMEVSNAEDTFNALRMGSTGRATGATAMNAQSSRSHAIFTVTIQMCNKNNGGGDTVAKFNLVDLAGSERSKKTGATGERFKEGVNINKGLLALGNVISALGDGQQKGYVSYRDSKLTRLLQDSLGGNSITLMVACVSPADYNCEETLSTLRYADRARHIRNKPIVNQDPKTAEMLRLQKENTELRLQLIGNGGTIGTCPKEHHELENENEVLKSKNRKLTEALNNAINESTSLMERALLAELARDRMNVKLKELNAQCNMTIENFDQSKELSPSASMNGNLAGLKELKSKILELQAEQQQGEEEIKKHEISEMTAKNNQSADGNRTIVINSPFTPQSMAEFDQQEETHTFQQAALNQELQELTRALAIKEQLAATLVANSSSITTLNPEHQENMKQLESQINSLQQERDMLQVQLKSVQSNTASSKIAEQRRKRLQELEAQMSDLKKKLLEQSKIIKMKEKTDEKVVVLNNEIRSMKSMKVRLIRQMKQESEQFRDWKLQREKEMNKLRDQDRKRQNIMNRMENMHTKQQNVLKRKVEEAAAINKRLKDALLLQKQCQEKRQQTLGKPERVQAWIAQELEVSASTVAAVRVRDKLIEDRAVISQQLENAVESLKTASPVEEKRVKHEIKQLKEDLQLRSAQIADINQKILDSDQENKAKTRWESIQSMVDAKYALKYLFQNAVEFKKDVAMKEYTVEELEETCKKLSAEIKLAEEKLNSLEQKHKSELLTLEKESVEKVAVLLNKLREAEKGSLHPRAVETDSDLRKKLEMLEDENKYLRSITDQIDMLKEAYNKSKRESSNSIDGPFNEDSTDPKTPPKEIKKKKTTHLFKSPLNVTFTDTEDEVFDDDDDENDPDWKRTPLFKRLQSIRRKTTVSDNMSQSISVKRTSDGSTSCTCKGTCQRCPCRKTGAACSDSCSCTLNKCTNRSKENSMEMDFSADSITGESKRPRTEKLPFEIATNNANSSALPQVQGKYFPAA</sequence>
<keyword evidence="8 17" id="KW-0067">ATP-binding</keyword>
<dbReference type="GO" id="GO:0003777">
    <property type="term" value="F:microtubule motor activity"/>
    <property type="evidence" value="ECO:0007669"/>
    <property type="project" value="InterPro"/>
</dbReference>
<dbReference type="GO" id="GO:0005829">
    <property type="term" value="C:cytosol"/>
    <property type="evidence" value="ECO:0007669"/>
    <property type="project" value="UniProtKB-ARBA"/>
</dbReference>
<keyword evidence="6" id="KW-0479">Metal-binding</keyword>
<keyword evidence="11 18" id="KW-0175">Coiled coil</keyword>
<organism evidence="21 22">
    <name type="scientific">Frankliniella occidentalis</name>
    <name type="common">Western flower thrips</name>
    <name type="synonym">Euthrips occidentalis</name>
    <dbReference type="NCBI Taxonomy" id="133901"/>
    <lineage>
        <taxon>Eukaryota</taxon>
        <taxon>Metazoa</taxon>
        <taxon>Ecdysozoa</taxon>
        <taxon>Arthropoda</taxon>
        <taxon>Hexapoda</taxon>
        <taxon>Insecta</taxon>
        <taxon>Pterygota</taxon>
        <taxon>Neoptera</taxon>
        <taxon>Paraneoptera</taxon>
        <taxon>Thysanoptera</taxon>
        <taxon>Terebrantia</taxon>
        <taxon>Thripoidea</taxon>
        <taxon>Thripidae</taxon>
        <taxon>Frankliniella</taxon>
    </lineage>
</organism>
<proteinExistence type="inferred from homology"/>
<dbReference type="InterPro" id="IPR027640">
    <property type="entry name" value="Kinesin-like_fam"/>
</dbReference>
<evidence type="ECO:0000256" key="5">
    <source>
        <dbReference type="ARBA" id="ARBA00022701"/>
    </source>
</evidence>
<dbReference type="KEGG" id="foc:113213816"/>
<dbReference type="PANTHER" id="PTHR47969:SF15">
    <property type="entry name" value="CHROMOSOME-ASSOCIATED KINESIN KIF4A-RELATED"/>
    <property type="match status" value="1"/>
</dbReference>
<evidence type="ECO:0000256" key="1">
    <source>
        <dbReference type="ARBA" id="ARBA00001966"/>
    </source>
</evidence>
<feature type="region of interest" description="Disordered" evidence="19">
    <location>
        <begin position="969"/>
        <end position="999"/>
    </location>
</feature>
<evidence type="ECO:0000256" key="14">
    <source>
        <dbReference type="ARBA" id="ARBA00023212"/>
    </source>
</evidence>
<feature type="coiled-coil region" evidence="18">
    <location>
        <begin position="524"/>
        <end position="627"/>
    </location>
</feature>
<dbReference type="OrthoDB" id="3176171at2759"/>
<dbReference type="FunFam" id="3.40.850.10:FF:000038">
    <property type="entry name" value="chromosome-associated kinesin KIF4A"/>
    <property type="match status" value="1"/>
</dbReference>
<evidence type="ECO:0000256" key="19">
    <source>
        <dbReference type="SAM" id="MobiDB-lite"/>
    </source>
</evidence>
<protein>
    <submittedName>
        <fullName evidence="22 23">Chromosome-associated kinesin KIF4</fullName>
    </submittedName>
</protein>
<evidence type="ECO:0000256" key="10">
    <source>
        <dbReference type="ARBA" id="ARBA00023014"/>
    </source>
</evidence>
<dbReference type="GO" id="GO:0005874">
    <property type="term" value="C:microtubule"/>
    <property type="evidence" value="ECO:0007669"/>
    <property type="project" value="UniProtKB-KW"/>
</dbReference>
<evidence type="ECO:0000313" key="23">
    <source>
        <dbReference type="RefSeq" id="XP_026288783.1"/>
    </source>
</evidence>
<dbReference type="Pfam" id="PF00225">
    <property type="entry name" value="Kinesin"/>
    <property type="match status" value="1"/>
</dbReference>
<evidence type="ECO:0000256" key="15">
    <source>
        <dbReference type="ARBA" id="ARBA00023242"/>
    </source>
</evidence>
<dbReference type="InterPro" id="IPR019821">
    <property type="entry name" value="Kinesin_motor_CS"/>
</dbReference>
<feature type="coiled-coil region" evidence="18">
    <location>
        <begin position="374"/>
        <end position="483"/>
    </location>
</feature>
<keyword evidence="5" id="KW-0493">Microtubule</keyword>
<keyword evidence="7 17" id="KW-0547">Nucleotide-binding</keyword>
<dbReference type="PROSITE" id="PS00411">
    <property type="entry name" value="KINESIN_MOTOR_1"/>
    <property type="match status" value="1"/>
</dbReference>
<keyword evidence="13 17" id="KW-0505">Motor protein</keyword>
<keyword evidence="10" id="KW-0411">Iron-sulfur</keyword>
<evidence type="ECO:0000256" key="12">
    <source>
        <dbReference type="ARBA" id="ARBA00023125"/>
    </source>
</evidence>
<evidence type="ECO:0000256" key="3">
    <source>
        <dbReference type="ARBA" id="ARBA00004245"/>
    </source>
</evidence>
<evidence type="ECO:0000256" key="16">
    <source>
        <dbReference type="ARBA" id="ARBA00034078"/>
    </source>
</evidence>
<keyword evidence="9" id="KW-0408">Iron</keyword>
<dbReference type="RefSeq" id="XP_026288782.2">
    <property type="nucleotide sequence ID" value="XM_026432997.2"/>
</dbReference>
<evidence type="ECO:0000256" key="2">
    <source>
        <dbReference type="ARBA" id="ARBA00004123"/>
    </source>
</evidence>
<accession>A0A6J1T6B4</accession>
<dbReference type="GO" id="GO:0051231">
    <property type="term" value="P:spindle elongation"/>
    <property type="evidence" value="ECO:0007669"/>
    <property type="project" value="TreeGrafter"/>
</dbReference>
<dbReference type="GO" id="GO:0008017">
    <property type="term" value="F:microtubule binding"/>
    <property type="evidence" value="ECO:0007669"/>
    <property type="project" value="InterPro"/>
</dbReference>
<dbReference type="SMART" id="SM00129">
    <property type="entry name" value="KISc"/>
    <property type="match status" value="1"/>
</dbReference>
<keyword evidence="12" id="KW-0238">DNA-binding</keyword>
<dbReference type="GeneID" id="113213816"/>
<dbReference type="GO" id="GO:0007052">
    <property type="term" value="P:mitotic spindle organization"/>
    <property type="evidence" value="ECO:0007669"/>
    <property type="project" value="TreeGrafter"/>
</dbReference>
<comment type="cofactor">
    <cofactor evidence="16">
        <name>[2Fe-2S] cluster</name>
        <dbReference type="ChEBI" id="CHEBI:190135"/>
    </cofactor>
</comment>
<name>A0A6J1T7B8_FRAOC</name>
<feature type="binding site" evidence="17">
    <location>
        <begin position="84"/>
        <end position="91"/>
    </location>
    <ligand>
        <name>ATP</name>
        <dbReference type="ChEBI" id="CHEBI:30616"/>
    </ligand>
</feature>
<dbReference type="GO" id="GO:0005875">
    <property type="term" value="C:microtubule associated complex"/>
    <property type="evidence" value="ECO:0007669"/>
    <property type="project" value="TreeGrafter"/>
</dbReference>
<evidence type="ECO:0000256" key="4">
    <source>
        <dbReference type="ARBA" id="ARBA00022490"/>
    </source>
</evidence>
<feature type="region of interest" description="Disordered" evidence="19">
    <location>
        <begin position="1108"/>
        <end position="1140"/>
    </location>
</feature>
<gene>
    <name evidence="22 23" type="primary">LOC113213816</name>
</gene>
<evidence type="ECO:0000256" key="9">
    <source>
        <dbReference type="ARBA" id="ARBA00023004"/>
    </source>
</evidence>
<feature type="coiled-coil region" evidence="18">
    <location>
        <begin position="861"/>
        <end position="902"/>
    </location>
</feature>
<feature type="domain" description="Kinesin motor" evidence="20">
    <location>
        <begin position="4"/>
        <end position="331"/>
    </location>
</feature>
<feature type="compositionally biased region" description="Basic and acidic residues" evidence="19">
    <location>
        <begin position="1118"/>
        <end position="1128"/>
    </location>
</feature>
<dbReference type="Gene3D" id="3.40.850.10">
    <property type="entry name" value="Kinesin motor domain"/>
    <property type="match status" value="1"/>
</dbReference>
<comment type="subcellular location">
    <subcellularLocation>
        <location evidence="3">Cytoplasm</location>
        <location evidence="3">Cytoskeleton</location>
    </subcellularLocation>
    <subcellularLocation>
        <location evidence="2">Nucleus</location>
    </subcellularLocation>
</comment>
<dbReference type="CDD" id="cd01372">
    <property type="entry name" value="KISc_KIF4"/>
    <property type="match status" value="1"/>
</dbReference>
<comment type="similarity">
    <text evidence="17">Belongs to the TRAFAC class myosin-kinesin ATPase superfamily. Kinesin family.</text>
</comment>
<reference evidence="22 23" key="1">
    <citation type="submission" date="2025-04" db="UniProtKB">
        <authorList>
            <consortium name="RefSeq"/>
        </authorList>
    </citation>
    <scope>IDENTIFICATION</scope>
    <source>
        <tissue evidence="22 23">Whole organism</tissue>
    </source>
</reference>
<dbReference type="GO" id="GO:0005524">
    <property type="term" value="F:ATP binding"/>
    <property type="evidence" value="ECO:0007669"/>
    <property type="project" value="UniProtKB-UniRule"/>
</dbReference>
<dbReference type="GO" id="GO:0046872">
    <property type="term" value="F:metal ion binding"/>
    <property type="evidence" value="ECO:0007669"/>
    <property type="project" value="UniProtKB-KW"/>
</dbReference>
<keyword evidence="4" id="KW-0963">Cytoplasm</keyword>
<dbReference type="GO" id="GO:0051536">
    <property type="term" value="F:iron-sulfur cluster binding"/>
    <property type="evidence" value="ECO:0007669"/>
    <property type="project" value="UniProtKB-KW"/>
</dbReference>
<keyword evidence="14" id="KW-0206">Cytoskeleton</keyword>
<dbReference type="PANTHER" id="PTHR47969">
    <property type="entry name" value="CHROMOSOME-ASSOCIATED KINESIN KIF4A-RELATED"/>
    <property type="match status" value="1"/>
</dbReference>
<keyword evidence="21" id="KW-1185">Reference proteome</keyword>
<dbReference type="GO" id="GO:0005634">
    <property type="term" value="C:nucleus"/>
    <property type="evidence" value="ECO:0007669"/>
    <property type="project" value="UniProtKB-SubCell"/>
</dbReference>
<evidence type="ECO:0000256" key="11">
    <source>
        <dbReference type="ARBA" id="ARBA00023054"/>
    </source>
</evidence>
<keyword evidence="15" id="KW-0539">Nucleus</keyword>